<evidence type="ECO:0000313" key="1">
    <source>
        <dbReference type="EMBL" id="EHJ93490.1"/>
    </source>
</evidence>
<proteinExistence type="predicted"/>
<accession>A0A7U9C2P8</accession>
<evidence type="ECO:0000313" key="2">
    <source>
        <dbReference type="Proteomes" id="UP000005756"/>
    </source>
</evidence>
<dbReference type="Proteomes" id="UP000005756">
    <property type="component" value="Unassembled WGS sequence"/>
</dbReference>
<name>A0A7U9C2P8_9GAMM</name>
<protein>
    <submittedName>
        <fullName evidence="1">Uncharacterized protein</fullName>
    </submittedName>
</protein>
<organism evidence="1 2">
    <name type="scientific">Vreelandella boliviensis LC1</name>
    <dbReference type="NCBI Taxonomy" id="1072583"/>
    <lineage>
        <taxon>Bacteria</taxon>
        <taxon>Pseudomonadati</taxon>
        <taxon>Pseudomonadota</taxon>
        <taxon>Gammaproteobacteria</taxon>
        <taxon>Oceanospirillales</taxon>
        <taxon>Halomonadaceae</taxon>
        <taxon>Vreelandella</taxon>
    </lineage>
</organism>
<gene>
    <name evidence="1" type="ORF">KUC_0437</name>
</gene>
<reference evidence="1 2" key="1">
    <citation type="submission" date="2011-10" db="EMBL/GenBank/DDBJ databases">
        <authorList>
            <person name="Quillaguamn J."/>
            <person name="Guzmn D."/>
            <person name="Balderrama-Subieta A."/>
            <person name="Cardona-Ortuo C."/>
            <person name="Guevara-Martnez M."/>
            <person name="Callisaya-Quispe N."/>
        </authorList>
    </citation>
    <scope>NUCLEOTIDE SEQUENCE [LARGE SCALE GENOMIC DNA]</scope>
    <source>
        <strain evidence="1 2">LC1</strain>
    </source>
</reference>
<dbReference type="AlphaFoldDB" id="A0A7U9C2P8"/>
<sequence>MAAFRNHLRKVLARQKPIPLAGLCLADLSGLAIPIQTLHR</sequence>
<dbReference type="EMBL" id="JH393257">
    <property type="protein sequence ID" value="EHJ93490.1"/>
    <property type="molecule type" value="Genomic_DNA"/>
</dbReference>